<evidence type="ECO:0000256" key="2">
    <source>
        <dbReference type="ARBA" id="ARBA00022679"/>
    </source>
</evidence>
<reference evidence="3" key="2">
    <citation type="journal article" date="2021" name="PeerJ">
        <title>Extensive microbial diversity within the chicken gut microbiome revealed by metagenomics and culture.</title>
        <authorList>
            <person name="Gilroy R."/>
            <person name="Ravi A."/>
            <person name="Getino M."/>
            <person name="Pursley I."/>
            <person name="Horton D.L."/>
            <person name="Alikhan N.F."/>
            <person name="Baker D."/>
            <person name="Gharbi K."/>
            <person name="Hall N."/>
            <person name="Watson M."/>
            <person name="Adriaenssens E.M."/>
            <person name="Foster-Nyarko E."/>
            <person name="Jarju S."/>
            <person name="Secka A."/>
            <person name="Antonio M."/>
            <person name="Oren A."/>
            <person name="Chaudhuri R.R."/>
            <person name="La Ragione R."/>
            <person name="Hildebrand F."/>
            <person name="Pallen M.J."/>
        </authorList>
    </citation>
    <scope>NUCLEOTIDE SEQUENCE</scope>
    <source>
        <strain evidence="3">ChiW16-3235</strain>
    </source>
</reference>
<dbReference type="Gene3D" id="3.40.50.150">
    <property type="entry name" value="Vaccinia Virus protein VP39"/>
    <property type="match status" value="1"/>
</dbReference>
<dbReference type="Proteomes" id="UP000823913">
    <property type="component" value="Unassembled WGS sequence"/>
</dbReference>
<dbReference type="CDD" id="cd02440">
    <property type="entry name" value="AdoMet_MTases"/>
    <property type="match status" value="1"/>
</dbReference>
<evidence type="ECO:0000256" key="1">
    <source>
        <dbReference type="ARBA" id="ARBA00022603"/>
    </source>
</evidence>
<evidence type="ECO:0000313" key="3">
    <source>
        <dbReference type="EMBL" id="HIR67693.1"/>
    </source>
</evidence>
<dbReference type="EMBL" id="DVHK01000133">
    <property type="protein sequence ID" value="HIR67693.1"/>
    <property type="molecule type" value="Genomic_DNA"/>
</dbReference>
<keyword evidence="1 3" id="KW-0489">Methyltransferase</keyword>
<dbReference type="GO" id="GO:0052913">
    <property type="term" value="F:16S rRNA (guanine(966)-N(2))-methyltransferase activity"/>
    <property type="evidence" value="ECO:0007669"/>
    <property type="project" value="UniProtKB-EC"/>
</dbReference>
<dbReference type="Pfam" id="PF03602">
    <property type="entry name" value="Cons_hypoth95"/>
    <property type="match status" value="1"/>
</dbReference>
<dbReference type="AlphaFoldDB" id="A0A9D1E727"/>
<proteinExistence type="predicted"/>
<dbReference type="NCBIfam" id="TIGR00095">
    <property type="entry name" value="16S rRNA (guanine(966)-N(2))-methyltransferase RsmD"/>
    <property type="match status" value="1"/>
</dbReference>
<comment type="caution">
    <text evidence="3">The sequence shown here is derived from an EMBL/GenBank/DDBJ whole genome shotgun (WGS) entry which is preliminary data.</text>
</comment>
<dbReference type="SUPFAM" id="SSF53335">
    <property type="entry name" value="S-adenosyl-L-methionine-dependent methyltransferases"/>
    <property type="match status" value="1"/>
</dbReference>
<name>A0A9D1E727_9FIRM</name>
<dbReference type="PIRSF" id="PIRSF004553">
    <property type="entry name" value="CHP00095"/>
    <property type="match status" value="1"/>
</dbReference>
<dbReference type="GO" id="GO:0003676">
    <property type="term" value="F:nucleic acid binding"/>
    <property type="evidence" value="ECO:0007669"/>
    <property type="project" value="InterPro"/>
</dbReference>
<organism evidence="3 4">
    <name type="scientific">Candidatus Coproplasma avicola</name>
    <dbReference type="NCBI Taxonomy" id="2840744"/>
    <lineage>
        <taxon>Bacteria</taxon>
        <taxon>Bacillati</taxon>
        <taxon>Bacillota</taxon>
        <taxon>Clostridia</taxon>
        <taxon>Eubacteriales</taxon>
        <taxon>Candidatus Coproplasma</taxon>
    </lineage>
</organism>
<gene>
    <name evidence="3" type="primary">rsmD</name>
    <name evidence="3" type="ORF">IAB94_06580</name>
</gene>
<dbReference type="InterPro" id="IPR004398">
    <property type="entry name" value="RNA_MeTrfase_RsmD"/>
</dbReference>
<reference evidence="3" key="1">
    <citation type="submission" date="2020-10" db="EMBL/GenBank/DDBJ databases">
        <authorList>
            <person name="Gilroy R."/>
        </authorList>
    </citation>
    <scope>NUCLEOTIDE SEQUENCE</scope>
    <source>
        <strain evidence="3">ChiW16-3235</strain>
    </source>
</reference>
<evidence type="ECO:0000313" key="4">
    <source>
        <dbReference type="Proteomes" id="UP000823913"/>
    </source>
</evidence>
<dbReference type="PANTHER" id="PTHR43542:SF1">
    <property type="entry name" value="METHYLTRANSFERASE"/>
    <property type="match status" value="1"/>
</dbReference>
<dbReference type="EC" id="2.1.1.171" evidence="3"/>
<keyword evidence="2 3" id="KW-0808">Transferase</keyword>
<protein>
    <submittedName>
        <fullName evidence="3">16S rRNA (Guanine(966)-N(2))-methyltransferase RsmD</fullName>
        <ecNumber evidence="3">2.1.1.171</ecNumber>
    </submittedName>
</protein>
<dbReference type="PANTHER" id="PTHR43542">
    <property type="entry name" value="METHYLTRANSFERASE"/>
    <property type="match status" value="1"/>
</dbReference>
<accession>A0A9D1E727</accession>
<dbReference type="InterPro" id="IPR029063">
    <property type="entry name" value="SAM-dependent_MTases_sf"/>
</dbReference>
<dbReference type="PROSITE" id="PS00092">
    <property type="entry name" value="N6_MTASE"/>
    <property type="match status" value="1"/>
</dbReference>
<dbReference type="InterPro" id="IPR002052">
    <property type="entry name" value="DNA_methylase_N6_adenine_CS"/>
</dbReference>
<sequence length="187" mass="20735">MRVISGRYRGLKLNEFEGSDIRPTADRVKESLFNILFSRIAGAEVCDLFCGSGSLGIECLSRGAARADFNDLSPRSIKVLKGNLARLKGQNNYTVTCGDYSAFLRSARAPYDIIFIDPPYADDCGISALQIIGGRNLLKEEGLAVYERDRPFEGHICGLEKVDERKYGKTYLTFFARAEASKGEEEV</sequence>